<name>A0A956NDI4_UNCEI</name>
<dbReference type="AlphaFoldDB" id="A0A956NDI4"/>
<evidence type="ECO:0000313" key="12">
    <source>
        <dbReference type="EMBL" id="MCA9757018.1"/>
    </source>
</evidence>
<evidence type="ECO:0000256" key="9">
    <source>
        <dbReference type="SAM" id="Phobius"/>
    </source>
</evidence>
<dbReference type="Proteomes" id="UP000739538">
    <property type="component" value="Unassembled WGS sequence"/>
</dbReference>
<dbReference type="SUPFAM" id="SSF47384">
    <property type="entry name" value="Homodimeric domain of signal transducing histidine kinase"/>
    <property type="match status" value="1"/>
</dbReference>
<dbReference type="PROSITE" id="PS50109">
    <property type="entry name" value="HIS_KIN"/>
    <property type="match status" value="1"/>
</dbReference>
<keyword evidence="6" id="KW-0418">Kinase</keyword>
<dbReference type="InterPro" id="IPR004358">
    <property type="entry name" value="Sig_transdc_His_kin-like_C"/>
</dbReference>
<dbReference type="InterPro" id="IPR036890">
    <property type="entry name" value="HATPase_C_sf"/>
</dbReference>
<sequence>MTDGTRPRVYRIVLLLAVTVLVAGTPSVPIEQKFPTAFVYLALGLLSTLLLQGPGVPGGRTSWIIALLVDLGAHALVVQRMGGSAGPFLLLFALPILVWGVQQGLVGGLLAATLSVVVGSSLGLASGGAGAGWAETWAFRTAAFLLLGTFAGLLGRRLADERAALQQTRRELEQVQLDALSIVSCLSSGLICLDTEGRVRLTNRSAEELLGRPGGLPSGIPLESIGSDPRLAGFTAKIAGCVEHGAPSRFETRLGVDGRVVPIEGTSSPILDPRGRYRGLVVLFGDVSDRIRQHDEEKKRERLAWIGQLSAGLAHEIRNSLKPITGCVEMLQEEPPGDGQARLMEIILRESENLEAFLTEFLSFARDKSLTVGPERIERVVEEESDALAALADGRIQVVRAAPEDEDAFVAADRSALSQILRNLGMNALEATESGQVELGWRTEGQEVVLYVRDHGPGIPDEIHARICDPFFTTKARGTGLGLAIARDLAERQKGRLSLEPADGGGTVAELRLPLAEEPLEIAEGMR</sequence>
<evidence type="ECO:0000256" key="2">
    <source>
        <dbReference type="ARBA" id="ARBA00012438"/>
    </source>
</evidence>
<dbReference type="Pfam" id="PF00512">
    <property type="entry name" value="HisKA"/>
    <property type="match status" value="1"/>
</dbReference>
<keyword evidence="4" id="KW-0808">Transferase</keyword>
<dbReference type="InterPro" id="IPR013656">
    <property type="entry name" value="PAS_4"/>
</dbReference>
<evidence type="ECO:0000259" key="10">
    <source>
        <dbReference type="PROSITE" id="PS50109"/>
    </source>
</evidence>
<dbReference type="Gene3D" id="3.30.565.10">
    <property type="entry name" value="Histidine kinase-like ATPase, C-terminal domain"/>
    <property type="match status" value="1"/>
</dbReference>
<dbReference type="InterPro" id="IPR003661">
    <property type="entry name" value="HisK_dim/P_dom"/>
</dbReference>
<dbReference type="GO" id="GO:0005524">
    <property type="term" value="F:ATP binding"/>
    <property type="evidence" value="ECO:0007669"/>
    <property type="project" value="UniProtKB-KW"/>
</dbReference>
<evidence type="ECO:0000256" key="3">
    <source>
        <dbReference type="ARBA" id="ARBA00022553"/>
    </source>
</evidence>
<dbReference type="InterPro" id="IPR036097">
    <property type="entry name" value="HisK_dim/P_sf"/>
</dbReference>
<reference evidence="12" key="1">
    <citation type="submission" date="2020-04" db="EMBL/GenBank/DDBJ databases">
        <authorList>
            <person name="Zhang T."/>
        </authorList>
    </citation>
    <scope>NUCLEOTIDE SEQUENCE</scope>
    <source>
        <strain evidence="12">HKST-UBA02</strain>
    </source>
</reference>
<dbReference type="Gene3D" id="3.30.450.20">
    <property type="entry name" value="PAS domain"/>
    <property type="match status" value="1"/>
</dbReference>
<dbReference type="PRINTS" id="PR00344">
    <property type="entry name" value="BCTRLSENSOR"/>
</dbReference>
<evidence type="ECO:0000256" key="1">
    <source>
        <dbReference type="ARBA" id="ARBA00000085"/>
    </source>
</evidence>
<feature type="transmembrane region" description="Helical" evidence="9">
    <location>
        <begin position="85"/>
        <end position="101"/>
    </location>
</feature>
<feature type="domain" description="PAC" evidence="11">
    <location>
        <begin position="244"/>
        <end position="299"/>
    </location>
</feature>
<comment type="catalytic activity">
    <reaction evidence="1">
        <text>ATP + protein L-histidine = ADP + protein N-phospho-L-histidine.</text>
        <dbReference type="EC" id="2.7.13.3"/>
    </reaction>
</comment>
<dbReference type="SUPFAM" id="SSF55874">
    <property type="entry name" value="ATPase domain of HSP90 chaperone/DNA topoisomerase II/histidine kinase"/>
    <property type="match status" value="1"/>
</dbReference>
<feature type="transmembrane region" description="Helical" evidence="9">
    <location>
        <begin position="137"/>
        <end position="155"/>
    </location>
</feature>
<comment type="caution">
    <text evidence="12">The sequence shown here is derived from an EMBL/GenBank/DDBJ whole genome shotgun (WGS) entry which is preliminary data.</text>
</comment>
<proteinExistence type="predicted"/>
<dbReference type="InterPro" id="IPR000014">
    <property type="entry name" value="PAS"/>
</dbReference>
<dbReference type="InterPro" id="IPR003594">
    <property type="entry name" value="HATPase_dom"/>
</dbReference>
<evidence type="ECO:0000313" key="13">
    <source>
        <dbReference type="Proteomes" id="UP000739538"/>
    </source>
</evidence>
<dbReference type="EC" id="2.7.13.3" evidence="2"/>
<feature type="transmembrane region" description="Helical" evidence="9">
    <location>
        <begin position="12"/>
        <end position="28"/>
    </location>
</feature>
<protein>
    <recommendedName>
        <fullName evidence="2">histidine kinase</fullName>
        <ecNumber evidence="2">2.7.13.3</ecNumber>
    </recommendedName>
</protein>
<dbReference type="CDD" id="cd00130">
    <property type="entry name" value="PAS"/>
    <property type="match status" value="1"/>
</dbReference>
<evidence type="ECO:0000256" key="7">
    <source>
        <dbReference type="ARBA" id="ARBA00022840"/>
    </source>
</evidence>
<keyword evidence="8" id="KW-0902">Two-component regulatory system</keyword>
<evidence type="ECO:0000256" key="8">
    <source>
        <dbReference type="ARBA" id="ARBA00023012"/>
    </source>
</evidence>
<dbReference type="SMART" id="SM00388">
    <property type="entry name" value="HisKA"/>
    <property type="match status" value="1"/>
</dbReference>
<dbReference type="EMBL" id="JAGQHS010000077">
    <property type="protein sequence ID" value="MCA9757018.1"/>
    <property type="molecule type" value="Genomic_DNA"/>
</dbReference>
<evidence type="ECO:0000256" key="4">
    <source>
        <dbReference type="ARBA" id="ARBA00022679"/>
    </source>
</evidence>
<keyword evidence="9" id="KW-0812">Transmembrane</keyword>
<accession>A0A956NDI4</accession>
<dbReference type="CDD" id="cd00082">
    <property type="entry name" value="HisKA"/>
    <property type="match status" value="1"/>
</dbReference>
<dbReference type="GO" id="GO:0000155">
    <property type="term" value="F:phosphorelay sensor kinase activity"/>
    <property type="evidence" value="ECO:0007669"/>
    <property type="project" value="InterPro"/>
</dbReference>
<dbReference type="InterPro" id="IPR035965">
    <property type="entry name" value="PAS-like_dom_sf"/>
</dbReference>
<reference evidence="12" key="2">
    <citation type="journal article" date="2021" name="Microbiome">
        <title>Successional dynamics and alternative stable states in a saline activated sludge microbial community over 9 years.</title>
        <authorList>
            <person name="Wang Y."/>
            <person name="Ye J."/>
            <person name="Ju F."/>
            <person name="Liu L."/>
            <person name="Boyd J.A."/>
            <person name="Deng Y."/>
            <person name="Parks D.H."/>
            <person name="Jiang X."/>
            <person name="Yin X."/>
            <person name="Woodcroft B.J."/>
            <person name="Tyson G.W."/>
            <person name="Hugenholtz P."/>
            <person name="Polz M.F."/>
            <person name="Zhang T."/>
        </authorList>
    </citation>
    <scope>NUCLEOTIDE SEQUENCE</scope>
    <source>
        <strain evidence="12">HKST-UBA02</strain>
    </source>
</reference>
<gene>
    <name evidence="12" type="ORF">KDA27_14530</name>
</gene>
<dbReference type="PROSITE" id="PS50113">
    <property type="entry name" value="PAC"/>
    <property type="match status" value="1"/>
</dbReference>
<organism evidence="12 13">
    <name type="scientific">Eiseniibacteriota bacterium</name>
    <dbReference type="NCBI Taxonomy" id="2212470"/>
    <lineage>
        <taxon>Bacteria</taxon>
        <taxon>Candidatus Eiseniibacteriota</taxon>
    </lineage>
</organism>
<keyword evidence="9" id="KW-1133">Transmembrane helix</keyword>
<keyword evidence="7" id="KW-0067">ATP-binding</keyword>
<feature type="transmembrane region" description="Helical" evidence="9">
    <location>
        <begin position="108"/>
        <end position="131"/>
    </location>
</feature>
<keyword evidence="3" id="KW-0597">Phosphoprotein</keyword>
<dbReference type="SUPFAM" id="SSF55785">
    <property type="entry name" value="PYP-like sensor domain (PAS domain)"/>
    <property type="match status" value="1"/>
</dbReference>
<feature type="transmembrane region" description="Helical" evidence="9">
    <location>
        <begin position="34"/>
        <end position="51"/>
    </location>
</feature>
<dbReference type="SMART" id="SM00387">
    <property type="entry name" value="HATPase_c"/>
    <property type="match status" value="1"/>
</dbReference>
<dbReference type="PANTHER" id="PTHR43065">
    <property type="entry name" value="SENSOR HISTIDINE KINASE"/>
    <property type="match status" value="1"/>
</dbReference>
<dbReference type="Pfam" id="PF02518">
    <property type="entry name" value="HATPase_c"/>
    <property type="match status" value="1"/>
</dbReference>
<keyword evidence="5" id="KW-0547">Nucleotide-binding</keyword>
<dbReference type="Gene3D" id="1.10.287.130">
    <property type="match status" value="1"/>
</dbReference>
<dbReference type="InterPro" id="IPR000700">
    <property type="entry name" value="PAS-assoc_C"/>
</dbReference>
<evidence type="ECO:0000256" key="6">
    <source>
        <dbReference type="ARBA" id="ARBA00022777"/>
    </source>
</evidence>
<dbReference type="Pfam" id="PF08448">
    <property type="entry name" value="PAS_4"/>
    <property type="match status" value="1"/>
</dbReference>
<evidence type="ECO:0000256" key="5">
    <source>
        <dbReference type="ARBA" id="ARBA00022741"/>
    </source>
</evidence>
<dbReference type="PANTHER" id="PTHR43065:SF10">
    <property type="entry name" value="PEROXIDE STRESS-ACTIVATED HISTIDINE KINASE MAK3"/>
    <property type="match status" value="1"/>
</dbReference>
<dbReference type="InterPro" id="IPR005467">
    <property type="entry name" value="His_kinase_dom"/>
</dbReference>
<dbReference type="CDD" id="cd00075">
    <property type="entry name" value="HATPase"/>
    <property type="match status" value="1"/>
</dbReference>
<evidence type="ECO:0000259" key="11">
    <source>
        <dbReference type="PROSITE" id="PS50113"/>
    </source>
</evidence>
<feature type="domain" description="Histidine kinase" evidence="10">
    <location>
        <begin position="312"/>
        <end position="517"/>
    </location>
</feature>
<keyword evidence="9" id="KW-0472">Membrane</keyword>